<accession>A0A365UAI2</accession>
<dbReference type="AlphaFoldDB" id="A0A365UAI2"/>
<dbReference type="OrthoDB" id="9804023at2"/>
<feature type="domain" description="Transglutaminase-like" evidence="1">
    <location>
        <begin position="161"/>
        <end position="226"/>
    </location>
</feature>
<dbReference type="PANTHER" id="PTHR33490:SF6">
    <property type="entry name" value="SLL1049 PROTEIN"/>
    <property type="match status" value="1"/>
</dbReference>
<dbReference type="InterPro" id="IPR013589">
    <property type="entry name" value="Bac_transglu_N"/>
</dbReference>
<reference evidence="2 3" key="1">
    <citation type="submission" date="2018-07" db="EMBL/GenBank/DDBJ databases">
        <title>Rhodosalinus sp. strain E84T genomic sequence and assembly.</title>
        <authorList>
            <person name="Liu Z.-W."/>
            <person name="Lu D.-C."/>
        </authorList>
    </citation>
    <scope>NUCLEOTIDE SEQUENCE [LARGE SCALE GENOMIC DNA]</scope>
    <source>
        <strain evidence="2 3">E84</strain>
    </source>
</reference>
<sequence>MRLTVRHVTHYRFAAPVRGAVQSHRLIPADCEGQTILDWRVEVEGALWGAAFRDGAGDQVRTMVLRGPVSEIEVAITGEVETTDTAGVLRGHREAVPPLAYRRTTRLTRPDKPIAELARAALEGREDAADLDRAHALAAAVARAIAYAPGETHASTTAAEALAQGAGVCQDHAQVLIAAASVAGLPARYVTGYLNATEDGTPHEASHAWAELHVEGLGWVGFDPANKCCTNEHYIRVGSGLDAEDAAPIRGVTRGGADEVLEVTVAVEAAQQ</sequence>
<dbReference type="InterPro" id="IPR038765">
    <property type="entry name" value="Papain-like_cys_pep_sf"/>
</dbReference>
<dbReference type="PANTHER" id="PTHR33490">
    <property type="entry name" value="BLR5614 PROTEIN-RELATED"/>
    <property type="match status" value="1"/>
</dbReference>
<organism evidence="2 3">
    <name type="scientific">Rhodosalinus halophilus</name>
    <dbReference type="NCBI Taxonomy" id="2259333"/>
    <lineage>
        <taxon>Bacteria</taxon>
        <taxon>Pseudomonadati</taxon>
        <taxon>Pseudomonadota</taxon>
        <taxon>Alphaproteobacteria</taxon>
        <taxon>Rhodobacterales</taxon>
        <taxon>Paracoccaceae</taxon>
        <taxon>Rhodosalinus</taxon>
    </lineage>
</organism>
<dbReference type="Pfam" id="PF01841">
    <property type="entry name" value="Transglut_core"/>
    <property type="match status" value="1"/>
</dbReference>
<protein>
    <submittedName>
        <fullName evidence="2">Transglutaminase family protein</fullName>
    </submittedName>
</protein>
<evidence type="ECO:0000313" key="3">
    <source>
        <dbReference type="Proteomes" id="UP000253370"/>
    </source>
</evidence>
<gene>
    <name evidence="2" type="ORF">DRV85_05225</name>
</gene>
<dbReference type="InterPro" id="IPR002931">
    <property type="entry name" value="Transglutaminase-like"/>
</dbReference>
<evidence type="ECO:0000313" key="2">
    <source>
        <dbReference type="EMBL" id="RBI86159.1"/>
    </source>
</evidence>
<evidence type="ECO:0000259" key="1">
    <source>
        <dbReference type="SMART" id="SM00460"/>
    </source>
</evidence>
<dbReference type="Pfam" id="PF08379">
    <property type="entry name" value="Bact_transglu_N"/>
    <property type="match status" value="1"/>
</dbReference>
<proteinExistence type="predicted"/>
<dbReference type="EMBL" id="QNTQ01000005">
    <property type="protein sequence ID" value="RBI86159.1"/>
    <property type="molecule type" value="Genomic_DNA"/>
</dbReference>
<dbReference type="Gene3D" id="3.10.620.30">
    <property type="match status" value="1"/>
</dbReference>
<keyword evidence="3" id="KW-1185">Reference proteome</keyword>
<dbReference type="Proteomes" id="UP000253370">
    <property type="component" value="Unassembled WGS sequence"/>
</dbReference>
<dbReference type="SMART" id="SM00460">
    <property type="entry name" value="TGc"/>
    <property type="match status" value="1"/>
</dbReference>
<comment type="caution">
    <text evidence="2">The sequence shown here is derived from an EMBL/GenBank/DDBJ whole genome shotgun (WGS) entry which is preliminary data.</text>
</comment>
<dbReference type="SUPFAM" id="SSF54001">
    <property type="entry name" value="Cysteine proteinases"/>
    <property type="match status" value="1"/>
</dbReference>
<dbReference type="RefSeq" id="WP_113288396.1">
    <property type="nucleotide sequence ID" value="NZ_QNTQ01000005.1"/>
</dbReference>
<name>A0A365UAI2_9RHOB</name>